<gene>
    <name evidence="1" type="ORF">B0H17DRAFT_924173</name>
</gene>
<organism evidence="1 2">
    <name type="scientific">Mycena rosella</name>
    <name type="common">Pink bonnet</name>
    <name type="synonym">Agaricus rosellus</name>
    <dbReference type="NCBI Taxonomy" id="1033263"/>
    <lineage>
        <taxon>Eukaryota</taxon>
        <taxon>Fungi</taxon>
        <taxon>Dikarya</taxon>
        <taxon>Basidiomycota</taxon>
        <taxon>Agaricomycotina</taxon>
        <taxon>Agaricomycetes</taxon>
        <taxon>Agaricomycetidae</taxon>
        <taxon>Agaricales</taxon>
        <taxon>Marasmiineae</taxon>
        <taxon>Mycenaceae</taxon>
        <taxon>Mycena</taxon>
    </lineage>
</organism>
<dbReference type="EMBL" id="JARKIE010000016">
    <property type="protein sequence ID" value="KAJ7701854.1"/>
    <property type="molecule type" value="Genomic_DNA"/>
</dbReference>
<evidence type="ECO:0000313" key="1">
    <source>
        <dbReference type="EMBL" id="KAJ7701854.1"/>
    </source>
</evidence>
<reference evidence="1" key="1">
    <citation type="submission" date="2023-03" db="EMBL/GenBank/DDBJ databases">
        <title>Massive genome expansion in bonnet fungi (Mycena s.s.) driven by repeated elements and novel gene families across ecological guilds.</title>
        <authorList>
            <consortium name="Lawrence Berkeley National Laboratory"/>
            <person name="Harder C.B."/>
            <person name="Miyauchi S."/>
            <person name="Viragh M."/>
            <person name="Kuo A."/>
            <person name="Thoen E."/>
            <person name="Andreopoulos B."/>
            <person name="Lu D."/>
            <person name="Skrede I."/>
            <person name="Drula E."/>
            <person name="Henrissat B."/>
            <person name="Morin E."/>
            <person name="Kohler A."/>
            <person name="Barry K."/>
            <person name="LaButti K."/>
            <person name="Morin E."/>
            <person name="Salamov A."/>
            <person name="Lipzen A."/>
            <person name="Mereny Z."/>
            <person name="Hegedus B."/>
            <person name="Baldrian P."/>
            <person name="Stursova M."/>
            <person name="Weitz H."/>
            <person name="Taylor A."/>
            <person name="Grigoriev I.V."/>
            <person name="Nagy L.G."/>
            <person name="Martin F."/>
            <person name="Kauserud H."/>
        </authorList>
    </citation>
    <scope>NUCLEOTIDE SEQUENCE</scope>
    <source>
        <strain evidence="1">CBHHK067</strain>
    </source>
</reference>
<evidence type="ECO:0000313" key="2">
    <source>
        <dbReference type="Proteomes" id="UP001221757"/>
    </source>
</evidence>
<keyword evidence="2" id="KW-1185">Reference proteome</keyword>
<comment type="caution">
    <text evidence="1">The sequence shown here is derived from an EMBL/GenBank/DDBJ whole genome shotgun (WGS) entry which is preliminary data.</text>
</comment>
<proteinExistence type="predicted"/>
<name>A0AAD7GPT0_MYCRO</name>
<dbReference type="Proteomes" id="UP001221757">
    <property type="component" value="Unassembled WGS sequence"/>
</dbReference>
<dbReference type="AlphaFoldDB" id="A0AAD7GPT0"/>
<accession>A0AAD7GPT0</accession>
<protein>
    <submittedName>
        <fullName evidence="1">Uncharacterized protein</fullName>
    </submittedName>
</protein>
<sequence>MPSVASITRPSRRLAALRPKTTAAAIGNKLECASHAQLVAQKRRIPLATKYDVNTGNVAPGPTKLSLPRTLPRPVLGEVKMSPILDAYPDLAGVPAEYIRDCLPSSTPSMRAALQALSTSELTGGLPKELQIIMNDVVSAACPTHMFAIYGDAPLAFGQKRHVSLFPFHHLVMGVHCAILPTLPASQPIATASHNTIPVVPLRVPSPETFALLHSYMYTQQPAILLAALASPCESDILQLASHATKVHGLWRNACALGVVDSSLYDVLDASWAATIAAMQACS</sequence>